<keyword evidence="2" id="KW-1185">Reference proteome</keyword>
<reference evidence="1 2" key="1">
    <citation type="journal article" date="2019" name="Int. J. Syst. Evol. Microbiol.">
        <title>The Global Catalogue of Microorganisms (GCM) 10K type strain sequencing project: providing services to taxonomists for standard genome sequencing and annotation.</title>
        <authorList>
            <consortium name="The Broad Institute Genomics Platform"/>
            <consortium name="The Broad Institute Genome Sequencing Center for Infectious Disease"/>
            <person name="Wu L."/>
            <person name="Ma J."/>
        </authorList>
    </citation>
    <scope>NUCLEOTIDE SEQUENCE [LARGE SCALE GENOMIC DNA]</scope>
    <source>
        <strain evidence="1 2">JCM 15572</strain>
    </source>
</reference>
<dbReference type="EMBL" id="BAAAPH010000008">
    <property type="protein sequence ID" value="GAA1572400.1"/>
    <property type="molecule type" value="Genomic_DNA"/>
</dbReference>
<evidence type="ECO:0000313" key="1">
    <source>
        <dbReference type="EMBL" id="GAA1572400.1"/>
    </source>
</evidence>
<dbReference type="Proteomes" id="UP001501705">
    <property type="component" value="Unassembled WGS sequence"/>
</dbReference>
<sequence>MYAQVQVKVRVPSRYSATGFPGFTCHLVTGTRSSAAQSRIAERSRFPVRGRGDGVQAPGVRLGRIGSDEAGRPLGLPDAGVLGRLIVGFSIGFTSGAPAEHELAQTTATTPATAATARLNLISRMKSIPLT</sequence>
<name>A0ABN2DB70_9ACTN</name>
<evidence type="ECO:0000313" key="2">
    <source>
        <dbReference type="Proteomes" id="UP001501705"/>
    </source>
</evidence>
<accession>A0ABN2DB70</accession>
<gene>
    <name evidence="1" type="ORF">GCM10009804_30990</name>
</gene>
<proteinExistence type="predicted"/>
<protein>
    <submittedName>
        <fullName evidence="1">Uncharacterized protein</fullName>
    </submittedName>
</protein>
<organism evidence="1 2">
    <name type="scientific">Kribbella hippodromi</name>
    <dbReference type="NCBI Taxonomy" id="434347"/>
    <lineage>
        <taxon>Bacteria</taxon>
        <taxon>Bacillati</taxon>
        <taxon>Actinomycetota</taxon>
        <taxon>Actinomycetes</taxon>
        <taxon>Propionibacteriales</taxon>
        <taxon>Kribbellaceae</taxon>
        <taxon>Kribbella</taxon>
    </lineage>
</organism>
<comment type="caution">
    <text evidence="1">The sequence shown here is derived from an EMBL/GenBank/DDBJ whole genome shotgun (WGS) entry which is preliminary data.</text>
</comment>